<evidence type="ECO:0000256" key="3">
    <source>
        <dbReference type="ARBA" id="ARBA00022729"/>
    </source>
</evidence>
<keyword evidence="3 4" id="KW-0732">Signal</keyword>
<comment type="caution">
    <text evidence="6">The sequence shown here is derived from an EMBL/GenBank/DDBJ whole genome shotgun (WGS) entry which is preliminary data.</text>
</comment>
<sequence>MKSILCSFFLIYSSFLLANPITFTPLSAYLQQHPEQRFISQKFASVVTSPGQKSQIAQSRPLRIFVVYPGKQISDYWRRSIASFTARLDELNIQYEIKTHYTRPSMAQEQQERLLNKATRYRADYIIFTLDTIKHSELISRILKVGMSKLILQNITTPVLQWQDTPPFLYVGFDHVKGSQTLSHYFKEKTHKQGEYGVVLWSPGVISETRGQSFIDDIEHSSSLKMVQSYYTQASRQSAYRSAMNILKQNPKVKFIYACATDLALGVLDAIREKGLTHQVMVNGWGGGEKELAALQQGELDVTIMRMNDDNGVAMAEAIKLDLAGKSAMVPQVYSGDFALVTKETSQKELAHLKAIAFRYSGLPSSTP</sequence>
<comment type="similarity">
    <text evidence="2">Belongs to the bacterial solute-binding protein 2 family.</text>
</comment>
<dbReference type="InterPro" id="IPR028082">
    <property type="entry name" value="Peripla_BP_I"/>
</dbReference>
<dbReference type="RefSeq" id="WP_233053784.1">
    <property type="nucleotide sequence ID" value="NZ_JAIMJA010000016.1"/>
</dbReference>
<comment type="subcellular location">
    <subcellularLocation>
        <location evidence="1">Cell envelope</location>
    </subcellularLocation>
</comment>
<evidence type="ECO:0000313" key="7">
    <source>
        <dbReference type="Proteomes" id="UP001201273"/>
    </source>
</evidence>
<evidence type="ECO:0000259" key="5">
    <source>
        <dbReference type="Pfam" id="PF13407"/>
    </source>
</evidence>
<dbReference type="Pfam" id="PF13407">
    <property type="entry name" value="Peripla_BP_4"/>
    <property type="match status" value="1"/>
</dbReference>
<dbReference type="PANTHER" id="PTHR46847">
    <property type="entry name" value="D-ALLOSE-BINDING PERIPLASMIC PROTEIN-RELATED"/>
    <property type="match status" value="1"/>
</dbReference>
<evidence type="ECO:0000256" key="4">
    <source>
        <dbReference type="SAM" id="SignalP"/>
    </source>
</evidence>
<feature type="chain" id="PRO_5047095781" evidence="4">
    <location>
        <begin position="19"/>
        <end position="368"/>
    </location>
</feature>
<accession>A0ABS8WCT2</accession>
<dbReference type="PANTHER" id="PTHR46847:SF1">
    <property type="entry name" value="D-ALLOSE-BINDING PERIPLASMIC PROTEIN-RELATED"/>
    <property type="match status" value="1"/>
</dbReference>
<evidence type="ECO:0000256" key="1">
    <source>
        <dbReference type="ARBA" id="ARBA00004196"/>
    </source>
</evidence>
<keyword evidence="7" id="KW-1185">Reference proteome</keyword>
<dbReference type="InterPro" id="IPR025997">
    <property type="entry name" value="SBP_2_dom"/>
</dbReference>
<organism evidence="6 7">
    <name type="scientific">Motilimonas cestriensis</name>
    <dbReference type="NCBI Taxonomy" id="2742685"/>
    <lineage>
        <taxon>Bacteria</taxon>
        <taxon>Pseudomonadati</taxon>
        <taxon>Pseudomonadota</taxon>
        <taxon>Gammaproteobacteria</taxon>
        <taxon>Alteromonadales</taxon>
        <taxon>Alteromonadales genera incertae sedis</taxon>
        <taxon>Motilimonas</taxon>
    </lineage>
</organism>
<dbReference type="SUPFAM" id="SSF53822">
    <property type="entry name" value="Periplasmic binding protein-like I"/>
    <property type="match status" value="1"/>
</dbReference>
<dbReference type="Proteomes" id="UP001201273">
    <property type="component" value="Unassembled WGS sequence"/>
</dbReference>
<feature type="signal peptide" evidence="4">
    <location>
        <begin position="1"/>
        <end position="18"/>
    </location>
</feature>
<feature type="domain" description="Periplasmic binding protein" evidence="5">
    <location>
        <begin position="64"/>
        <end position="326"/>
    </location>
</feature>
<evidence type="ECO:0000256" key="2">
    <source>
        <dbReference type="ARBA" id="ARBA00007639"/>
    </source>
</evidence>
<protein>
    <submittedName>
        <fullName evidence="6">Substrate-binding domain-containing protein</fullName>
    </submittedName>
</protein>
<name>A0ABS8WCT2_9GAMM</name>
<dbReference type="EMBL" id="JAIMJA010000016">
    <property type="protein sequence ID" value="MCE2596132.1"/>
    <property type="molecule type" value="Genomic_DNA"/>
</dbReference>
<gene>
    <name evidence="6" type="ORF">K6Y31_15065</name>
</gene>
<evidence type="ECO:0000313" key="6">
    <source>
        <dbReference type="EMBL" id="MCE2596132.1"/>
    </source>
</evidence>
<reference evidence="6 7" key="1">
    <citation type="journal article" date="2022" name="Environ. Microbiol. Rep.">
        <title>Eco-phylogenetic analyses reveal divergent evolution of vitamin B12 metabolism in the marine bacterial family 'Psychromonadaceae'.</title>
        <authorList>
            <person name="Jin X."/>
            <person name="Yang Y."/>
            <person name="Cao H."/>
            <person name="Gao B."/>
            <person name="Zhao Z."/>
        </authorList>
    </citation>
    <scope>NUCLEOTIDE SEQUENCE [LARGE SCALE GENOMIC DNA]</scope>
    <source>
        <strain evidence="6 7">MKS20</strain>
    </source>
</reference>
<proteinExistence type="inferred from homology"/>
<dbReference type="Gene3D" id="3.40.50.2300">
    <property type="match status" value="2"/>
</dbReference>